<dbReference type="NCBIfam" id="TIGR01536">
    <property type="entry name" value="asn_synth_AEB"/>
    <property type="match status" value="1"/>
</dbReference>
<evidence type="ECO:0000313" key="17">
    <source>
        <dbReference type="Proteomes" id="UP000054988"/>
    </source>
</evidence>
<dbReference type="SUPFAM" id="SSF52540">
    <property type="entry name" value="P-loop containing nucleoside triphosphate hydrolases"/>
    <property type="match status" value="2"/>
</dbReference>
<evidence type="ECO:0000256" key="13">
    <source>
        <dbReference type="ARBA" id="ARBA00048778"/>
    </source>
</evidence>
<evidence type="ECO:0000313" key="16">
    <source>
        <dbReference type="EMBL" id="KTB28661.1"/>
    </source>
</evidence>
<feature type="compositionally biased region" description="Polar residues" evidence="14">
    <location>
        <begin position="833"/>
        <end position="851"/>
    </location>
</feature>
<feature type="compositionally biased region" description="Polar residues" evidence="14">
    <location>
        <begin position="922"/>
        <end position="933"/>
    </location>
</feature>
<keyword evidence="3" id="KW-0813">Transport</keyword>
<evidence type="ECO:0000256" key="10">
    <source>
        <dbReference type="ARBA" id="ARBA00023136"/>
    </source>
</evidence>
<keyword evidence="9" id="KW-0315">Glutamine amidotransferase</keyword>
<evidence type="ECO:0000256" key="11">
    <source>
        <dbReference type="ARBA" id="ARBA00032509"/>
    </source>
</evidence>
<feature type="region of interest" description="Disordered" evidence="14">
    <location>
        <begin position="824"/>
        <end position="852"/>
    </location>
</feature>
<evidence type="ECO:0000256" key="6">
    <source>
        <dbReference type="ARBA" id="ARBA00022801"/>
    </source>
</evidence>
<evidence type="ECO:0000256" key="5">
    <source>
        <dbReference type="ARBA" id="ARBA00022741"/>
    </source>
</evidence>
<evidence type="ECO:0000256" key="9">
    <source>
        <dbReference type="ARBA" id="ARBA00022962"/>
    </source>
</evidence>
<dbReference type="InterPro" id="IPR003959">
    <property type="entry name" value="ATPase_AAA_core"/>
</dbReference>
<dbReference type="InterPro" id="IPR014729">
    <property type="entry name" value="Rossmann-like_a/b/a_fold"/>
</dbReference>
<dbReference type="Proteomes" id="UP000054988">
    <property type="component" value="Unassembled WGS sequence"/>
</dbReference>
<dbReference type="InterPro" id="IPR029055">
    <property type="entry name" value="Ntn_hydrolases_N"/>
</dbReference>
<dbReference type="InterPro" id="IPR029067">
    <property type="entry name" value="CDC48_domain_2-like_sf"/>
</dbReference>
<dbReference type="InterPro" id="IPR003960">
    <property type="entry name" value="ATPase_AAA_CS"/>
</dbReference>
<dbReference type="SUPFAM" id="SSF56235">
    <property type="entry name" value="N-terminal nucleophile aminohydrolases (Ntn hydrolases)"/>
    <property type="match status" value="1"/>
</dbReference>
<evidence type="ECO:0000256" key="8">
    <source>
        <dbReference type="ARBA" id="ARBA00022927"/>
    </source>
</evidence>
<dbReference type="FunFam" id="3.40.50.300:FF:000149">
    <property type="entry name" value="Nuclear valosin-containing protein-like"/>
    <property type="match status" value="1"/>
</dbReference>
<dbReference type="Pfam" id="PF09262">
    <property type="entry name" value="PEX-1N"/>
    <property type="match status" value="1"/>
</dbReference>
<evidence type="ECO:0000256" key="14">
    <source>
        <dbReference type="SAM" id="MobiDB-lite"/>
    </source>
</evidence>
<dbReference type="CDD" id="cd01991">
    <property type="entry name" value="Asn_synthase_B_C"/>
    <property type="match status" value="1"/>
</dbReference>
<dbReference type="PROSITE" id="PS51278">
    <property type="entry name" value="GATASE_TYPE_2"/>
    <property type="match status" value="1"/>
</dbReference>
<dbReference type="GO" id="GO:0005829">
    <property type="term" value="C:cytosol"/>
    <property type="evidence" value="ECO:0007669"/>
    <property type="project" value="TreeGrafter"/>
</dbReference>
<dbReference type="Pfam" id="PF00733">
    <property type="entry name" value="Asn_synthase"/>
    <property type="match status" value="1"/>
</dbReference>
<dbReference type="InterPro" id="IPR015342">
    <property type="entry name" value="PEX1-N_C-lobe"/>
</dbReference>
<dbReference type="PANTHER" id="PTHR23077:SF12">
    <property type="entry name" value="PEROXISOMAL ATPASE PEX1"/>
    <property type="match status" value="1"/>
</dbReference>
<evidence type="ECO:0000256" key="3">
    <source>
        <dbReference type="ARBA" id="ARBA00022448"/>
    </source>
</evidence>
<dbReference type="GO" id="GO:0016887">
    <property type="term" value="F:ATP hydrolysis activity"/>
    <property type="evidence" value="ECO:0007669"/>
    <property type="project" value="InterPro"/>
</dbReference>
<evidence type="ECO:0000256" key="2">
    <source>
        <dbReference type="ARBA" id="ARBA00006914"/>
    </source>
</evidence>
<feature type="region of interest" description="Disordered" evidence="14">
    <location>
        <begin position="1634"/>
        <end position="1654"/>
    </location>
</feature>
<organism evidence="16 17">
    <name type="scientific">Moniliophthora roreri</name>
    <name type="common">Frosty pod rot fungus</name>
    <name type="synonym">Monilia roreri</name>
    <dbReference type="NCBI Taxonomy" id="221103"/>
    <lineage>
        <taxon>Eukaryota</taxon>
        <taxon>Fungi</taxon>
        <taxon>Dikarya</taxon>
        <taxon>Basidiomycota</taxon>
        <taxon>Agaricomycotina</taxon>
        <taxon>Agaricomycetes</taxon>
        <taxon>Agaricomycetidae</taxon>
        <taxon>Agaricales</taxon>
        <taxon>Marasmiineae</taxon>
        <taxon>Marasmiaceae</taxon>
        <taxon>Moniliophthora</taxon>
    </lineage>
</organism>
<dbReference type="Gene3D" id="3.40.50.300">
    <property type="entry name" value="P-loop containing nucleotide triphosphate hydrolases"/>
    <property type="match status" value="2"/>
</dbReference>
<comment type="caution">
    <text evidence="16">The sequence shown here is derived from an EMBL/GenBank/DDBJ whole genome shotgun (WGS) entry which is preliminary data.</text>
</comment>
<dbReference type="InterPro" id="IPR050168">
    <property type="entry name" value="AAA_ATPase_domain"/>
</dbReference>
<dbReference type="InterPro" id="IPR001962">
    <property type="entry name" value="Asn_synthase"/>
</dbReference>
<dbReference type="InterPro" id="IPR041569">
    <property type="entry name" value="AAA_lid_3"/>
</dbReference>
<gene>
    <name evidence="16" type="ORF">WG66_18864</name>
</gene>
<dbReference type="Pfam" id="PF17862">
    <property type="entry name" value="AAA_lid_3"/>
    <property type="match status" value="1"/>
</dbReference>
<dbReference type="Gene3D" id="3.60.20.10">
    <property type="entry name" value="Glutamine Phosphoribosylpyrophosphate, subunit 1, domain 1"/>
    <property type="match status" value="1"/>
</dbReference>
<dbReference type="Gene3D" id="3.10.330.10">
    <property type="match status" value="1"/>
</dbReference>
<evidence type="ECO:0000259" key="15">
    <source>
        <dbReference type="PROSITE" id="PS51278"/>
    </source>
</evidence>
<dbReference type="InterPro" id="IPR033738">
    <property type="entry name" value="AsnB_N"/>
</dbReference>
<reference evidence="16 17" key="1">
    <citation type="submission" date="2015-12" db="EMBL/GenBank/DDBJ databases">
        <title>Draft genome sequence of Moniliophthora roreri, the causal agent of frosty pod rot of cacao.</title>
        <authorList>
            <person name="Aime M.C."/>
            <person name="Diaz-Valderrama J.R."/>
            <person name="Kijpornyongpan T."/>
            <person name="Phillips-Mora W."/>
        </authorList>
    </citation>
    <scope>NUCLEOTIDE SEQUENCE [LARGE SCALE GENOMIC DNA]</scope>
    <source>
        <strain evidence="16 17">MCA 2952</strain>
    </source>
</reference>
<dbReference type="SMART" id="SM00382">
    <property type="entry name" value="AAA"/>
    <property type="match status" value="2"/>
</dbReference>
<dbReference type="eggNOG" id="KOG0735">
    <property type="taxonomic scope" value="Eukaryota"/>
</dbReference>
<protein>
    <recommendedName>
        <fullName evidence="12">Peroxisomal ATPase PEX1</fullName>
    </recommendedName>
    <alternativeName>
        <fullName evidence="11">Peroxin-1</fullName>
    </alternativeName>
</protein>
<keyword evidence="8" id="KW-0653">Protein transport</keyword>
<dbReference type="Pfam" id="PF13537">
    <property type="entry name" value="GATase_7"/>
    <property type="match status" value="1"/>
</dbReference>
<dbReference type="SUPFAM" id="SSF52402">
    <property type="entry name" value="Adenine nucleotide alpha hydrolases-like"/>
    <property type="match status" value="1"/>
</dbReference>
<evidence type="ECO:0000256" key="4">
    <source>
        <dbReference type="ARBA" id="ARBA00022593"/>
    </source>
</evidence>
<evidence type="ECO:0000256" key="7">
    <source>
        <dbReference type="ARBA" id="ARBA00022840"/>
    </source>
</evidence>
<dbReference type="GO" id="GO:0005524">
    <property type="term" value="F:ATP binding"/>
    <property type="evidence" value="ECO:0007669"/>
    <property type="project" value="UniProtKB-KW"/>
</dbReference>
<dbReference type="GO" id="GO:0016558">
    <property type="term" value="P:protein import into peroxisome matrix"/>
    <property type="evidence" value="ECO:0007669"/>
    <property type="project" value="TreeGrafter"/>
</dbReference>
<keyword evidence="7" id="KW-0067">ATP-binding</keyword>
<name>A0A0W0EXD7_MONRR</name>
<dbReference type="GO" id="GO:0004066">
    <property type="term" value="F:asparagine synthase (glutamine-hydrolyzing) activity"/>
    <property type="evidence" value="ECO:0007669"/>
    <property type="project" value="InterPro"/>
</dbReference>
<evidence type="ECO:0000256" key="12">
    <source>
        <dbReference type="ARBA" id="ARBA00034532"/>
    </source>
</evidence>
<dbReference type="InterPro" id="IPR027417">
    <property type="entry name" value="P-loop_NTPase"/>
</dbReference>
<dbReference type="Gene3D" id="3.40.50.620">
    <property type="entry name" value="HUPs"/>
    <property type="match status" value="1"/>
</dbReference>
<feature type="domain" description="Glutamine amidotransferase type-2" evidence="15">
    <location>
        <begin position="2"/>
        <end position="216"/>
    </location>
</feature>
<keyword evidence="5" id="KW-0547">Nucleotide-binding</keyword>
<dbReference type="Gene3D" id="1.10.8.60">
    <property type="match status" value="2"/>
</dbReference>
<dbReference type="PROSITE" id="PS00674">
    <property type="entry name" value="AAA"/>
    <property type="match status" value="1"/>
</dbReference>
<dbReference type="InterPro" id="IPR003593">
    <property type="entry name" value="AAA+_ATPase"/>
</dbReference>
<accession>A0A0W0EXD7</accession>
<comment type="catalytic activity">
    <reaction evidence="13">
        <text>ATP + H2O = ADP + phosphate + H(+)</text>
        <dbReference type="Rhea" id="RHEA:13065"/>
        <dbReference type="ChEBI" id="CHEBI:15377"/>
        <dbReference type="ChEBI" id="CHEBI:15378"/>
        <dbReference type="ChEBI" id="CHEBI:30616"/>
        <dbReference type="ChEBI" id="CHEBI:43474"/>
        <dbReference type="ChEBI" id="CHEBI:456216"/>
    </reaction>
    <physiologicalReaction direction="left-to-right" evidence="13">
        <dbReference type="Rhea" id="RHEA:13066"/>
    </physiologicalReaction>
</comment>
<dbReference type="InterPro" id="IPR006426">
    <property type="entry name" value="Asn_synth_AEB"/>
</dbReference>
<dbReference type="CDD" id="cd19526">
    <property type="entry name" value="RecA-like_PEX1_r2"/>
    <property type="match status" value="1"/>
</dbReference>
<dbReference type="eggNOG" id="KOG0571">
    <property type="taxonomic scope" value="Eukaryota"/>
</dbReference>
<sequence>MCGISAVKSLSGTAITEENSLLESQLRASVSAIGHRGPDSFGIYVSDDGSLGLAHARLSIIDLEGGQQPLHDSSNSIHAIVNGEFYDYADLRKTLESKGCHFRSSVDSELVIHLYQIYGQNFIHYLRGEFAFILYDSKRQFLMAARDRFGIKPLYHTVTDGKLMLASEMKALLPLGWKAEWDIESIMQMCEFSDDRTVFRGIYKMPAGHLLTCIHSGRIEVRPYWDLEYPHAAVEDARVRLRSDVPWGVYLSGGIDSASVAGIASALLKEKDPNAKLMTFTLAFPGRKELDEGPIARRMAESIGAIIHMVTPTEKDLVDQFPKAVYHTEQPTLSFHGTGKMILSEYVRDNGCKVVLTGEGSDEIFGGYYFFIPDFLRAVDPAAHRLGFPLPNETEIIAAFDKFESSGLRQDHISTRKVSFQENQLGRDLLGGISTHVMVSSSGLSDSAYPQLVLDHTIPSDPTVIASESISLDARRKMCSGQWHPLHSALYTMTKTGLRNIILNGLGDRAEMANSIEGRTPFLDHYLVEYVNNLPPSVKIMPSLEYIHSNGVNGHSNGVNGHNSAQKREFKFTDKWILRQAVKPFVTKEIYSRAKMQYNAPLSQPAGKEVEHEYSPLQRMLQERLTKQAVVKLGWVRWEYVEGLLREYLEAPGCPADGGLDKRRPQSLAVHLTLVPSSSKSSRIEAYVGWTGMASASSLAQFNSTSTGAGEKGLETIEIDPQHAQGLGFSQGDTVEIGLVYDMAVAKSVGTEPLTSDDWEIIEIHASHVESTLLSQVRVARINQEIDVWVLGRTRVRLKVVSLDPQTKDNALLLSTNTEVSIAPKAHKRQPRKSLSSQMAVSETKPQQLASHPNLRARSIALRVLPSRLSIIARVAYDGPEVLAFVSPNTFSKLYPGKVNGSDSKTFYRIIFNRLRPPTDPMNDSMNENTESEPATKILNPGEQKSPSRTPSAADELTTVYLRPTTAILNGHIVFATLPGGVEDWDLVRIIATPDERLLSLKNEIGDIQPSLINVAEYGFLAGVDDILKQCTDFCIRKLAIHGTKANVRGVSSLLITGRAGVGKTSIIKCVANALQENPKTLTYTLYVDVAPLAEKPVATVKTLFKFWFDKAFWHKPTLLVLDNLHELLGTELEHTDSFRTRHIAELFLSIFSASQRAAASNARGIIMLATAPSAAALHPLISTAHVFEEVVSVTPPNKDARRDILSKLVQKHLNHAADLRQDPVTPLNFTYLATQTEGYSATDLQDLVSRAVHQVVMKMTLERKDPVLTMTDFEDAKAGFVPLSLRDIKLEKSETSWSDIGGLQETKRVLRETLEWPTKYGPIFAQSPLRLRSGLLLYGYPGCGKTLLASAVAKECGLNFIGVKGPEILNKYIGESEKTVRDIFERASSAKPCILFFDEFDSIAPKRGHDSTGVTDRVVNQLLTQMDGAEGLEGVYVLAATSRPDLIDSALLRPGRLDKSLLCNMPDFEERKDILQAVSRKVKVSASVDFASVAEVTDGFSGADLQALIYNAHLEVVNASIAASSQDASTFEKQEDPVKFNMFGGPNQSEKAISKAELAALQRRVGSLLRQVQLASMRPTMQRTKVSKTAESHESREIMQEHIRRALRTTRPSVSMEERRRLDRIYSAFIDDRSGELPVPPDSTGVGNRASLA</sequence>
<keyword evidence="10" id="KW-0472">Membrane</keyword>
<feature type="region of interest" description="Disordered" evidence="14">
    <location>
        <begin position="918"/>
        <end position="953"/>
    </location>
</feature>
<keyword evidence="4" id="KW-0962">Peroxisome biogenesis</keyword>
<dbReference type="PANTHER" id="PTHR23077">
    <property type="entry name" value="AAA-FAMILY ATPASE"/>
    <property type="match status" value="1"/>
</dbReference>
<comment type="subcellular location">
    <subcellularLocation>
        <location evidence="1">Membrane</location>
    </subcellularLocation>
</comment>
<dbReference type="SUPFAM" id="SSF54585">
    <property type="entry name" value="Cdc48 domain 2-like"/>
    <property type="match status" value="1"/>
</dbReference>
<dbReference type="InterPro" id="IPR017932">
    <property type="entry name" value="GATase_2_dom"/>
</dbReference>
<dbReference type="CDD" id="cd00712">
    <property type="entry name" value="AsnB"/>
    <property type="match status" value="1"/>
</dbReference>
<dbReference type="EMBL" id="LATX01002469">
    <property type="protein sequence ID" value="KTB28661.1"/>
    <property type="molecule type" value="Genomic_DNA"/>
</dbReference>
<dbReference type="GO" id="GO:0006529">
    <property type="term" value="P:asparagine biosynthetic process"/>
    <property type="evidence" value="ECO:0007669"/>
    <property type="project" value="InterPro"/>
</dbReference>
<dbReference type="GO" id="GO:0005778">
    <property type="term" value="C:peroxisomal membrane"/>
    <property type="evidence" value="ECO:0007669"/>
    <property type="project" value="TreeGrafter"/>
</dbReference>
<evidence type="ECO:0000256" key="1">
    <source>
        <dbReference type="ARBA" id="ARBA00004370"/>
    </source>
</evidence>
<keyword evidence="6" id="KW-0378">Hydrolase</keyword>
<comment type="similarity">
    <text evidence="2">Belongs to the AAA ATPase family.</text>
</comment>
<proteinExistence type="inferred from homology"/>
<dbReference type="Pfam" id="PF00004">
    <property type="entry name" value="AAA"/>
    <property type="match status" value="2"/>
</dbReference>